<evidence type="ECO:0000259" key="1">
    <source>
        <dbReference type="PROSITE" id="PS50104"/>
    </source>
</evidence>
<accession>Q01U48</accession>
<organism evidence="2">
    <name type="scientific">Solibacter usitatus (strain Ellin6076)</name>
    <dbReference type="NCBI Taxonomy" id="234267"/>
    <lineage>
        <taxon>Bacteria</taxon>
        <taxon>Pseudomonadati</taxon>
        <taxon>Acidobacteriota</taxon>
        <taxon>Terriglobia</taxon>
        <taxon>Bryobacterales</taxon>
        <taxon>Solibacteraceae</taxon>
        <taxon>Candidatus Solibacter</taxon>
    </lineage>
</organism>
<dbReference type="GO" id="GO:0007165">
    <property type="term" value="P:signal transduction"/>
    <property type="evidence" value="ECO:0007669"/>
    <property type="project" value="InterPro"/>
</dbReference>
<dbReference type="STRING" id="234267.Acid_5880"/>
<sequence length="190" mass="21508">MSDCCETCRQVAGIVLRGIAAGKTVEIDGLGIFHPHPTEGFRFEPRTLPQIFIAYVKEEQAFAERLYGDLEAAGFQPWMDVRKLVAGQNWPRAIETAIEGSDFFVACFSSNSVRKKGGFQAEIRYALDCARQVPLDEIFIVPVRLDACAVPRKIRNELQYIDLFPDWNAGVERLVSMMHREIDRRREAAA</sequence>
<proteinExistence type="predicted"/>
<dbReference type="InterPro" id="IPR035897">
    <property type="entry name" value="Toll_tir_struct_dom_sf"/>
</dbReference>
<gene>
    <name evidence="2" type="ordered locus">Acid_5880</name>
</gene>
<dbReference type="eggNOG" id="COG1262">
    <property type="taxonomic scope" value="Bacteria"/>
</dbReference>
<dbReference type="OrthoDB" id="128986at2"/>
<protein>
    <submittedName>
        <fullName evidence="2">TIR protein</fullName>
    </submittedName>
</protein>
<dbReference type="InterPro" id="IPR000157">
    <property type="entry name" value="TIR_dom"/>
</dbReference>
<dbReference type="InParanoid" id="Q01U48"/>
<dbReference type="KEGG" id="sus:Acid_5880"/>
<name>Q01U48_SOLUE</name>
<dbReference type="SMART" id="SM00255">
    <property type="entry name" value="TIR"/>
    <property type="match status" value="1"/>
</dbReference>
<dbReference type="SUPFAM" id="SSF52200">
    <property type="entry name" value="Toll/Interleukin receptor TIR domain"/>
    <property type="match status" value="1"/>
</dbReference>
<feature type="domain" description="TIR" evidence="1">
    <location>
        <begin position="47"/>
        <end position="186"/>
    </location>
</feature>
<reference evidence="2" key="1">
    <citation type="submission" date="2006-10" db="EMBL/GenBank/DDBJ databases">
        <title>Complete sequence of Solibacter usitatus Ellin6076.</title>
        <authorList>
            <consortium name="US DOE Joint Genome Institute"/>
            <person name="Copeland A."/>
            <person name="Lucas S."/>
            <person name="Lapidus A."/>
            <person name="Barry K."/>
            <person name="Detter J.C."/>
            <person name="Glavina del Rio T."/>
            <person name="Hammon N."/>
            <person name="Israni S."/>
            <person name="Dalin E."/>
            <person name="Tice H."/>
            <person name="Pitluck S."/>
            <person name="Thompson L.S."/>
            <person name="Brettin T."/>
            <person name="Bruce D."/>
            <person name="Han C."/>
            <person name="Tapia R."/>
            <person name="Gilna P."/>
            <person name="Schmutz J."/>
            <person name="Larimer F."/>
            <person name="Land M."/>
            <person name="Hauser L."/>
            <person name="Kyrpides N."/>
            <person name="Mikhailova N."/>
            <person name="Janssen P.H."/>
            <person name="Kuske C.R."/>
            <person name="Richardson P."/>
        </authorList>
    </citation>
    <scope>NUCLEOTIDE SEQUENCE</scope>
    <source>
        <strain evidence="2">Ellin6076</strain>
    </source>
</reference>
<dbReference type="HOGENOM" id="CLU_1427145_0_0_0"/>
<evidence type="ECO:0000313" key="2">
    <source>
        <dbReference type="EMBL" id="ABJ86822.1"/>
    </source>
</evidence>
<dbReference type="Pfam" id="PF13676">
    <property type="entry name" value="TIR_2"/>
    <property type="match status" value="1"/>
</dbReference>
<dbReference type="PROSITE" id="PS50104">
    <property type="entry name" value="TIR"/>
    <property type="match status" value="1"/>
</dbReference>
<dbReference type="AlphaFoldDB" id="Q01U48"/>
<dbReference type="Gene3D" id="3.40.50.10140">
    <property type="entry name" value="Toll/interleukin-1 receptor homology (TIR) domain"/>
    <property type="match status" value="1"/>
</dbReference>
<dbReference type="EMBL" id="CP000473">
    <property type="protein sequence ID" value="ABJ86822.1"/>
    <property type="molecule type" value="Genomic_DNA"/>
</dbReference>